<feature type="transmembrane region" description="Helical" evidence="7">
    <location>
        <begin position="95"/>
        <end position="116"/>
    </location>
</feature>
<dbReference type="InterPro" id="IPR050222">
    <property type="entry name" value="MATE_MdtK"/>
</dbReference>
<keyword evidence="9" id="KW-1185">Reference proteome</keyword>
<accession>A0ABV8UZT9</accession>
<dbReference type="PANTHER" id="PTHR43298:SF2">
    <property type="entry name" value="FMN_FAD EXPORTER YEEO-RELATED"/>
    <property type="match status" value="1"/>
</dbReference>
<dbReference type="NCBIfam" id="TIGR00797">
    <property type="entry name" value="matE"/>
    <property type="match status" value="1"/>
</dbReference>
<feature type="transmembrane region" description="Helical" evidence="7">
    <location>
        <begin position="265"/>
        <end position="285"/>
    </location>
</feature>
<evidence type="ECO:0000256" key="3">
    <source>
        <dbReference type="ARBA" id="ARBA00022448"/>
    </source>
</evidence>
<feature type="transmembrane region" description="Helical" evidence="7">
    <location>
        <begin position="190"/>
        <end position="211"/>
    </location>
</feature>
<evidence type="ECO:0000256" key="7">
    <source>
        <dbReference type="SAM" id="Phobius"/>
    </source>
</evidence>
<feature type="transmembrane region" description="Helical" evidence="7">
    <location>
        <begin position="136"/>
        <end position="154"/>
    </location>
</feature>
<dbReference type="EMBL" id="JBHSCX010000003">
    <property type="protein sequence ID" value="MFC4361141.1"/>
    <property type="molecule type" value="Genomic_DNA"/>
</dbReference>
<evidence type="ECO:0000256" key="5">
    <source>
        <dbReference type="ARBA" id="ARBA00022989"/>
    </source>
</evidence>
<keyword evidence="4 7" id="KW-0812">Transmembrane</keyword>
<name>A0ABV8UZT9_9GAMM</name>
<feature type="transmembrane region" description="Helical" evidence="7">
    <location>
        <begin position="380"/>
        <end position="400"/>
    </location>
</feature>
<evidence type="ECO:0000256" key="1">
    <source>
        <dbReference type="ARBA" id="ARBA00004141"/>
    </source>
</evidence>
<feature type="transmembrane region" description="Helical" evidence="7">
    <location>
        <begin position="305"/>
        <end position="329"/>
    </location>
</feature>
<dbReference type="InterPro" id="IPR044644">
    <property type="entry name" value="DinF-like"/>
</dbReference>
<feature type="transmembrane region" description="Helical" evidence="7">
    <location>
        <begin position="161"/>
        <end position="184"/>
    </location>
</feature>
<comment type="caution">
    <text evidence="8">The sequence shown here is derived from an EMBL/GenBank/DDBJ whole genome shotgun (WGS) entry which is preliminary data.</text>
</comment>
<evidence type="ECO:0000256" key="2">
    <source>
        <dbReference type="ARBA" id="ARBA00010199"/>
    </source>
</evidence>
<evidence type="ECO:0000256" key="6">
    <source>
        <dbReference type="ARBA" id="ARBA00023136"/>
    </source>
</evidence>
<protein>
    <submittedName>
        <fullName evidence="8">MATE family efflux transporter</fullName>
    </submittedName>
</protein>
<dbReference type="Proteomes" id="UP001595840">
    <property type="component" value="Unassembled WGS sequence"/>
</dbReference>
<reference evidence="9" key="1">
    <citation type="journal article" date="2019" name="Int. J. Syst. Evol. Microbiol.">
        <title>The Global Catalogue of Microorganisms (GCM) 10K type strain sequencing project: providing services to taxonomists for standard genome sequencing and annotation.</title>
        <authorList>
            <consortium name="The Broad Institute Genomics Platform"/>
            <consortium name="The Broad Institute Genome Sequencing Center for Infectious Disease"/>
            <person name="Wu L."/>
            <person name="Ma J."/>
        </authorList>
    </citation>
    <scope>NUCLEOTIDE SEQUENCE [LARGE SCALE GENOMIC DNA]</scope>
    <source>
        <strain evidence="9">CECT 8570</strain>
    </source>
</reference>
<dbReference type="RefSeq" id="WP_290260223.1">
    <property type="nucleotide sequence ID" value="NZ_JAUFQG010000004.1"/>
</dbReference>
<feature type="transmembrane region" description="Helical" evidence="7">
    <location>
        <begin position="406"/>
        <end position="428"/>
    </location>
</feature>
<feature type="transmembrane region" description="Helical" evidence="7">
    <location>
        <begin position="349"/>
        <end position="368"/>
    </location>
</feature>
<dbReference type="PANTHER" id="PTHR43298">
    <property type="entry name" value="MULTIDRUG RESISTANCE PROTEIN NORM-RELATED"/>
    <property type="match status" value="1"/>
</dbReference>
<evidence type="ECO:0000256" key="4">
    <source>
        <dbReference type="ARBA" id="ARBA00022692"/>
    </source>
</evidence>
<evidence type="ECO:0000313" key="8">
    <source>
        <dbReference type="EMBL" id="MFC4361141.1"/>
    </source>
</evidence>
<dbReference type="CDD" id="cd13136">
    <property type="entry name" value="MATE_DinF_like"/>
    <property type="match status" value="1"/>
</dbReference>
<dbReference type="InterPro" id="IPR002528">
    <property type="entry name" value="MATE_fam"/>
</dbReference>
<keyword evidence="3" id="KW-0813">Transport</keyword>
<keyword evidence="5 7" id="KW-1133">Transmembrane helix</keyword>
<comment type="subcellular location">
    <subcellularLocation>
        <location evidence="1">Membrane</location>
        <topology evidence="1">Multi-pass membrane protein</topology>
    </subcellularLocation>
</comment>
<gene>
    <name evidence="8" type="ORF">ACFOX3_02445</name>
</gene>
<evidence type="ECO:0000313" key="9">
    <source>
        <dbReference type="Proteomes" id="UP001595840"/>
    </source>
</evidence>
<sequence length="438" mass="47906">MRPNKQGIQQKIWLLAWPLMLSNITQPLLGLVDTALLGHLPSQVYIGACALGASILTLLFWGFGFLRMGTTSHVAQALGEDNPAAGEKALAQNCLLALGLALMILLLGPFLLPLAISAMNASSEVSALALSYSQTRLWSAPATLLNYALLGWFIGRQLTKLPLIILLVTNAANIGFDLLFIVYWDFRSLGAAWASVLSEYIGLIVAIGLYLRRKPTLSLSFIINQPGRWRSVLTLNQHLFVRTCCLMFVLLFFTSQGAQFGDTILASNAILLQLVHLASYALDGLAHAAEALTGQAKGQKRADRLWQLLINISSTSFVVAVVMGAGFWFSQQSLIPLFSDIEAVTQSVSTYFFWCALLPAISVGAYVLDGYCIGAGETQAMRNSLLFSCFMVFLPLWYLTTPLGNHGLWFAFAVFNLVRGISLAYLVIPPLRSQLRLH</sequence>
<feature type="transmembrane region" description="Helical" evidence="7">
    <location>
        <begin position="44"/>
        <end position="66"/>
    </location>
</feature>
<organism evidence="8 9">
    <name type="scientific">Simiduia curdlanivorans</name>
    <dbReference type="NCBI Taxonomy" id="1492769"/>
    <lineage>
        <taxon>Bacteria</taxon>
        <taxon>Pseudomonadati</taxon>
        <taxon>Pseudomonadota</taxon>
        <taxon>Gammaproteobacteria</taxon>
        <taxon>Cellvibrionales</taxon>
        <taxon>Cellvibrionaceae</taxon>
        <taxon>Simiduia</taxon>
    </lineage>
</organism>
<comment type="similarity">
    <text evidence="2">Belongs to the multi antimicrobial extrusion (MATE) (TC 2.A.66.1) family.</text>
</comment>
<dbReference type="Pfam" id="PF01554">
    <property type="entry name" value="MatE"/>
    <property type="match status" value="2"/>
</dbReference>
<proteinExistence type="inferred from homology"/>
<feature type="transmembrane region" description="Helical" evidence="7">
    <location>
        <begin position="12"/>
        <end position="32"/>
    </location>
</feature>
<keyword evidence="6 7" id="KW-0472">Membrane</keyword>
<feature type="transmembrane region" description="Helical" evidence="7">
    <location>
        <begin position="232"/>
        <end position="253"/>
    </location>
</feature>